<dbReference type="Pfam" id="PF07715">
    <property type="entry name" value="Plug"/>
    <property type="match status" value="1"/>
</dbReference>
<feature type="domain" description="TonB-dependent receptor-like beta-barrel" evidence="12">
    <location>
        <begin position="324"/>
        <end position="707"/>
    </location>
</feature>
<dbReference type="PANTHER" id="PTHR32552">
    <property type="entry name" value="FERRICHROME IRON RECEPTOR-RELATED"/>
    <property type="match status" value="1"/>
</dbReference>
<keyword evidence="6 11" id="KW-0798">TonB box</keyword>
<dbReference type="InterPro" id="IPR000531">
    <property type="entry name" value="Beta-barrel_TonB"/>
</dbReference>
<feature type="domain" description="TonB-dependent receptor plug" evidence="13">
    <location>
        <begin position="104"/>
        <end position="204"/>
    </location>
</feature>
<reference evidence="14" key="1">
    <citation type="submission" date="2014-11" db="EMBL/GenBank/DDBJ databases">
        <authorList>
            <person name="Genoscope - CEA"/>
        </authorList>
    </citation>
    <scope>NUCLEOTIDE SEQUENCE</scope>
    <source>
        <strain evidence="14">IPO1609</strain>
    </source>
</reference>
<organism evidence="14 15">
    <name type="scientific">Ralstonia solanacearum IPO1609</name>
    <dbReference type="NCBI Taxonomy" id="564066"/>
    <lineage>
        <taxon>Bacteria</taxon>
        <taxon>Pseudomonadati</taxon>
        <taxon>Pseudomonadota</taxon>
        <taxon>Betaproteobacteria</taxon>
        <taxon>Burkholderiales</taxon>
        <taxon>Burkholderiaceae</taxon>
        <taxon>Ralstonia</taxon>
        <taxon>Ralstonia solanacearum species complex</taxon>
    </lineage>
</organism>
<name>A0ABF7REU4_RALSL</name>
<evidence type="ECO:0000259" key="12">
    <source>
        <dbReference type="Pfam" id="PF00593"/>
    </source>
</evidence>
<dbReference type="InterPro" id="IPR039426">
    <property type="entry name" value="TonB-dep_rcpt-like"/>
</dbReference>
<evidence type="ECO:0000313" key="14">
    <source>
        <dbReference type="EMBL" id="CEJ20029.1"/>
    </source>
</evidence>
<evidence type="ECO:0000256" key="1">
    <source>
        <dbReference type="ARBA" id="ARBA00004571"/>
    </source>
</evidence>
<dbReference type="Gene3D" id="2.40.170.20">
    <property type="entry name" value="TonB-dependent receptor, beta-barrel domain"/>
    <property type="match status" value="1"/>
</dbReference>
<comment type="subcellular location">
    <subcellularLocation>
        <location evidence="1 10">Cell outer membrane</location>
        <topology evidence="1 10">Multi-pass membrane protein</topology>
    </subcellularLocation>
</comment>
<evidence type="ECO:0000313" key="15">
    <source>
        <dbReference type="Proteomes" id="UP000053470"/>
    </source>
</evidence>
<keyword evidence="3 10" id="KW-0813">Transport</keyword>
<protein>
    <submittedName>
        <fullName evidence="14">Ferrisiderophore receptor protein</fullName>
    </submittedName>
</protein>
<accession>A0ABF7REU4</accession>
<keyword evidence="4 10" id="KW-1134">Transmembrane beta strand</keyword>
<dbReference type="InterPro" id="IPR012910">
    <property type="entry name" value="Plug_dom"/>
</dbReference>
<gene>
    <name evidence="14" type="ORF">RSIPO_02194</name>
</gene>
<proteinExistence type="inferred from homology"/>
<keyword evidence="15" id="KW-1185">Reference proteome</keyword>
<evidence type="ECO:0000256" key="6">
    <source>
        <dbReference type="ARBA" id="ARBA00023077"/>
    </source>
</evidence>
<evidence type="ECO:0000256" key="4">
    <source>
        <dbReference type="ARBA" id="ARBA00022452"/>
    </source>
</evidence>
<dbReference type="CDD" id="cd01347">
    <property type="entry name" value="ligand_gated_channel"/>
    <property type="match status" value="1"/>
</dbReference>
<comment type="similarity">
    <text evidence="2 10 11">Belongs to the TonB-dependent receptor family.</text>
</comment>
<evidence type="ECO:0000256" key="7">
    <source>
        <dbReference type="ARBA" id="ARBA00023136"/>
    </source>
</evidence>
<keyword evidence="8 14" id="KW-0675">Receptor</keyword>
<dbReference type="SUPFAM" id="SSF56935">
    <property type="entry name" value="Porins"/>
    <property type="match status" value="1"/>
</dbReference>
<evidence type="ECO:0000256" key="5">
    <source>
        <dbReference type="ARBA" id="ARBA00022692"/>
    </source>
</evidence>
<dbReference type="InterPro" id="IPR037066">
    <property type="entry name" value="Plug_dom_sf"/>
</dbReference>
<sequence length="737" mass="79349">MTDAPHADRIGAFSVPQRMFWARPVFTHPDGSLFAMTSRLAARALSCALAAIPLAVSTLARADATSGAQAAATVDLDETTVTARSQRGFAAGTAEVGSFRGQSLRDIPATVNVITREALDAQQDRTLYDALRNTAGVTRQQLSGETFDNIAIRGVTMENRTNFRFNGSMPFFNLMAIPLEDKERVEVLKGVSALYYGYTTPGGIVNLVTKRAGNTPVTSVGVSIDNNGTAITSVDVARRFGEDNQYGLRFNAAGGKLESPTSGIDGDRQMASVAFDWKVNSRLSLKADVEYARQVVTEQSVVTLPAAKNGVISLPAMPDPSKRLSPDWAKFRANSTTAMLRADYALNDDWLVTVEGGTSELARTRAFTEIGSVNAVTGKGTISGNRQDGRWTTGHLRADLNGTQMTGSIKHELTFGVARSEMRQAAVYSSRFTGTQNLYNPVDLGWLPTTGTSVTAAQRAVDTGVYALDRVTLTQHWQVIAGLRYTSYTSVQAPNRYDASKTTPLGALIYKFTPTLSAYASYAQGLEAGDRAPNTAANANVAMPPAVSNQKEVGVRYETPLGTQLSAALYEIDRAASYTNASNVYVQDGRQRIRGVELNAQGRVTNDLSLLASGGWIDARFRGVGNGLDGKTPENTPRATASLFAEYTLPMLRSVSLNAGAYYVGTRPVNDADQAWLGGTTLFGAGARYVTRLAGKRTTWQFNVDNLTDKRYWAAAGNNRLAMGAPRVFKLSMKIDL</sequence>
<evidence type="ECO:0000256" key="2">
    <source>
        <dbReference type="ARBA" id="ARBA00009810"/>
    </source>
</evidence>
<dbReference type="InterPro" id="IPR010105">
    <property type="entry name" value="TonB_sidphr_rcpt"/>
</dbReference>
<evidence type="ECO:0000256" key="3">
    <source>
        <dbReference type="ARBA" id="ARBA00022448"/>
    </source>
</evidence>
<evidence type="ECO:0000259" key="13">
    <source>
        <dbReference type="Pfam" id="PF07715"/>
    </source>
</evidence>
<dbReference type="NCBIfam" id="TIGR01783">
    <property type="entry name" value="TonB-siderophor"/>
    <property type="match status" value="1"/>
</dbReference>
<dbReference type="PROSITE" id="PS52016">
    <property type="entry name" value="TONB_DEPENDENT_REC_3"/>
    <property type="match status" value="1"/>
</dbReference>
<reference evidence="14" key="2">
    <citation type="submission" date="2022-04" db="EMBL/GenBank/DDBJ databases">
        <title>Genomic draft of R. solanacearum strain IPO1609, a phylotype IIB1/biovar 2/race 3 strain isolated from potato in Europe.</title>
        <authorList>
            <person name="Boucher C."/>
            <person name="Carrere S."/>
            <person name="Dossat C."/>
            <person name="Elbaz M."/>
            <person name="Genin S."/>
            <person name="Gouzy J."/>
            <person name="Prior P."/>
            <person name="Segurens B."/>
            <person name="Wincker P."/>
        </authorList>
    </citation>
    <scope>NUCLEOTIDE SEQUENCE</scope>
    <source>
        <strain evidence="14">IPO1609</strain>
    </source>
</reference>
<dbReference type="AlphaFoldDB" id="A0ABF7REU4"/>
<dbReference type="InterPro" id="IPR036942">
    <property type="entry name" value="Beta-barrel_TonB_sf"/>
</dbReference>
<dbReference type="Proteomes" id="UP000053470">
    <property type="component" value="Unassembled WGS sequence"/>
</dbReference>
<dbReference type="GO" id="GO:0009279">
    <property type="term" value="C:cell outer membrane"/>
    <property type="evidence" value="ECO:0007669"/>
    <property type="project" value="UniProtKB-SubCell"/>
</dbReference>
<dbReference type="Gene3D" id="2.170.130.10">
    <property type="entry name" value="TonB-dependent receptor, plug domain"/>
    <property type="match status" value="1"/>
</dbReference>
<dbReference type="EMBL" id="LN651282">
    <property type="protein sequence ID" value="CEJ20029.1"/>
    <property type="molecule type" value="Genomic_DNA"/>
</dbReference>
<keyword evidence="7 10" id="KW-0472">Membrane</keyword>
<keyword evidence="9 10" id="KW-0998">Cell outer membrane</keyword>
<dbReference type="Pfam" id="PF00593">
    <property type="entry name" value="TonB_dep_Rec_b-barrel"/>
    <property type="match status" value="1"/>
</dbReference>
<keyword evidence="5 10" id="KW-0812">Transmembrane</keyword>
<evidence type="ECO:0000256" key="11">
    <source>
        <dbReference type="RuleBase" id="RU003357"/>
    </source>
</evidence>
<dbReference type="PANTHER" id="PTHR32552:SF82">
    <property type="entry name" value="FCUA PROTEIN"/>
    <property type="match status" value="1"/>
</dbReference>
<evidence type="ECO:0000256" key="8">
    <source>
        <dbReference type="ARBA" id="ARBA00023170"/>
    </source>
</evidence>
<evidence type="ECO:0000256" key="10">
    <source>
        <dbReference type="PROSITE-ProRule" id="PRU01360"/>
    </source>
</evidence>
<evidence type="ECO:0000256" key="9">
    <source>
        <dbReference type="ARBA" id="ARBA00023237"/>
    </source>
</evidence>